<evidence type="ECO:0000256" key="6">
    <source>
        <dbReference type="ARBA" id="ARBA00022989"/>
    </source>
</evidence>
<dbReference type="InterPro" id="IPR007387">
    <property type="entry name" value="TRAP_DctQ"/>
</dbReference>
<feature type="transmembrane region" description="Helical" evidence="9">
    <location>
        <begin position="50"/>
        <end position="69"/>
    </location>
</feature>
<proteinExistence type="inferred from homology"/>
<evidence type="ECO:0000256" key="1">
    <source>
        <dbReference type="ARBA" id="ARBA00004429"/>
    </source>
</evidence>
<keyword evidence="6 9" id="KW-1133">Transmembrane helix</keyword>
<sequence length="208" mass="23759">MYNEDNIGAPEVKPHPLSLDELVHHTEYPATRLSTFIDSVIKIIGNAMSWVWVVLMLVIIGNVLMRYVFNQGRIEFEEIQWHLYSIGWLVGLSYCLVADDHVRVDLIHDRLSLKAQAVIEFFGILFLLMPFVIVVLWYSIPFILYSWSLGEVSDAPGGLAYRWLIKSVLFIGFALLSLATLSRLYRVSQFLLQRSDTNATPPSTKKPS</sequence>
<keyword evidence="2 9" id="KW-0813">Transport</keyword>
<dbReference type="EMBL" id="FTOE01000014">
    <property type="protein sequence ID" value="SIT09119.1"/>
    <property type="molecule type" value="Genomic_DNA"/>
</dbReference>
<evidence type="ECO:0000256" key="4">
    <source>
        <dbReference type="ARBA" id="ARBA00022519"/>
    </source>
</evidence>
<dbReference type="Pfam" id="PF04290">
    <property type="entry name" value="DctQ"/>
    <property type="match status" value="1"/>
</dbReference>
<feature type="domain" description="Tripartite ATP-independent periplasmic transporters DctQ component" evidence="10">
    <location>
        <begin position="55"/>
        <end position="187"/>
    </location>
</feature>
<dbReference type="Proteomes" id="UP000185999">
    <property type="component" value="Unassembled WGS sequence"/>
</dbReference>
<dbReference type="GO" id="GO:0022857">
    <property type="term" value="F:transmembrane transporter activity"/>
    <property type="evidence" value="ECO:0007669"/>
    <property type="project" value="UniProtKB-UniRule"/>
</dbReference>
<dbReference type="RefSeq" id="WP_054340029.1">
    <property type="nucleotide sequence ID" value="NZ_FTOE01000014.1"/>
</dbReference>
<evidence type="ECO:0000259" key="10">
    <source>
        <dbReference type="Pfam" id="PF04290"/>
    </source>
</evidence>
<evidence type="ECO:0000256" key="2">
    <source>
        <dbReference type="ARBA" id="ARBA00022448"/>
    </source>
</evidence>
<evidence type="ECO:0000256" key="8">
    <source>
        <dbReference type="ARBA" id="ARBA00038436"/>
    </source>
</evidence>
<dbReference type="GO" id="GO:0005886">
    <property type="term" value="C:plasma membrane"/>
    <property type="evidence" value="ECO:0007669"/>
    <property type="project" value="UniProtKB-SubCell"/>
</dbReference>
<keyword evidence="5 9" id="KW-0812">Transmembrane</keyword>
<evidence type="ECO:0000256" key="7">
    <source>
        <dbReference type="ARBA" id="ARBA00023136"/>
    </source>
</evidence>
<evidence type="ECO:0000256" key="3">
    <source>
        <dbReference type="ARBA" id="ARBA00022475"/>
    </source>
</evidence>
<keyword evidence="7 9" id="KW-0472">Membrane</keyword>
<dbReference type="PANTHER" id="PTHR35011">
    <property type="entry name" value="2,3-DIKETO-L-GULONATE TRAP TRANSPORTER SMALL PERMEASE PROTEIN YIAM"/>
    <property type="match status" value="1"/>
</dbReference>
<comment type="subunit">
    <text evidence="9">The complex comprises the extracytoplasmic solute receptor protein and the two transmembrane proteins.</text>
</comment>
<name>A0A1N7PFI8_9GAMM</name>
<gene>
    <name evidence="11" type="ORF">SAMN05421760_11437</name>
</gene>
<protein>
    <recommendedName>
        <fullName evidence="9">TRAP transporter small permease protein</fullName>
    </recommendedName>
</protein>
<keyword evidence="3" id="KW-1003">Cell membrane</keyword>
<comment type="function">
    <text evidence="9">Part of the tripartite ATP-independent periplasmic (TRAP) transport system.</text>
</comment>
<dbReference type="PANTHER" id="PTHR35011:SF4">
    <property type="entry name" value="SLL1102 PROTEIN"/>
    <property type="match status" value="1"/>
</dbReference>
<dbReference type="STRING" id="619304.SAMN05421760_11437"/>
<reference evidence="12" key="1">
    <citation type="submission" date="2017-01" db="EMBL/GenBank/DDBJ databases">
        <authorList>
            <person name="Varghese N."/>
            <person name="Submissions S."/>
        </authorList>
    </citation>
    <scope>NUCLEOTIDE SEQUENCE [LARGE SCALE GENOMIC DNA]</scope>
    <source>
        <strain evidence="12">DSM 22306</strain>
    </source>
</reference>
<dbReference type="AlphaFoldDB" id="A0A1N7PFI8"/>
<keyword evidence="12" id="KW-1185">Reference proteome</keyword>
<organism evidence="11 12">
    <name type="scientific">Neptunomonas antarctica</name>
    <dbReference type="NCBI Taxonomy" id="619304"/>
    <lineage>
        <taxon>Bacteria</taxon>
        <taxon>Pseudomonadati</taxon>
        <taxon>Pseudomonadota</taxon>
        <taxon>Gammaproteobacteria</taxon>
        <taxon>Oceanospirillales</taxon>
        <taxon>Oceanospirillaceae</taxon>
        <taxon>Neptunomonas</taxon>
    </lineage>
</organism>
<dbReference type="OrthoDB" id="9795655at2"/>
<evidence type="ECO:0000256" key="9">
    <source>
        <dbReference type="RuleBase" id="RU369079"/>
    </source>
</evidence>
<accession>A0A1N7PFI8</accession>
<evidence type="ECO:0000256" key="5">
    <source>
        <dbReference type="ARBA" id="ARBA00022692"/>
    </source>
</evidence>
<feature type="transmembrane region" description="Helical" evidence="9">
    <location>
        <begin position="160"/>
        <end position="185"/>
    </location>
</feature>
<comment type="subcellular location">
    <subcellularLocation>
        <location evidence="1 9">Cell inner membrane</location>
        <topology evidence="1 9">Multi-pass membrane protein</topology>
    </subcellularLocation>
</comment>
<evidence type="ECO:0000313" key="11">
    <source>
        <dbReference type="EMBL" id="SIT09119.1"/>
    </source>
</evidence>
<evidence type="ECO:0000313" key="12">
    <source>
        <dbReference type="Proteomes" id="UP000185999"/>
    </source>
</evidence>
<feature type="transmembrane region" description="Helical" evidence="9">
    <location>
        <begin position="81"/>
        <end position="97"/>
    </location>
</feature>
<keyword evidence="4 9" id="KW-0997">Cell inner membrane</keyword>
<comment type="similarity">
    <text evidence="8 9">Belongs to the TRAP transporter small permease family.</text>
</comment>
<feature type="transmembrane region" description="Helical" evidence="9">
    <location>
        <begin position="118"/>
        <end position="140"/>
    </location>
</feature>
<dbReference type="InterPro" id="IPR055348">
    <property type="entry name" value="DctQ"/>
</dbReference>